<keyword evidence="4" id="KW-0201">Cytochrome c-type biogenesis</keyword>
<feature type="transmembrane region" description="Helical" evidence="8">
    <location>
        <begin position="578"/>
        <end position="599"/>
    </location>
</feature>
<name>A0A9X4XM47_9BRAD</name>
<evidence type="ECO:0000256" key="3">
    <source>
        <dbReference type="ARBA" id="ARBA00022692"/>
    </source>
</evidence>
<evidence type="ECO:0000313" key="11">
    <source>
        <dbReference type="EMBL" id="MTW16079.1"/>
    </source>
</evidence>
<dbReference type="InterPro" id="IPR036249">
    <property type="entry name" value="Thioredoxin-like_sf"/>
</dbReference>
<organism evidence="11 12">
    <name type="scientific">Rhodoplanes serenus</name>
    <dbReference type="NCBI Taxonomy" id="200615"/>
    <lineage>
        <taxon>Bacteria</taxon>
        <taxon>Pseudomonadati</taxon>
        <taxon>Pseudomonadota</taxon>
        <taxon>Alphaproteobacteria</taxon>
        <taxon>Hyphomicrobiales</taxon>
        <taxon>Nitrobacteraceae</taxon>
        <taxon>Rhodoplanes</taxon>
    </lineage>
</organism>
<dbReference type="GO" id="GO:0017004">
    <property type="term" value="P:cytochrome complex assembly"/>
    <property type="evidence" value="ECO:0007669"/>
    <property type="project" value="UniProtKB-KW"/>
</dbReference>
<evidence type="ECO:0000256" key="8">
    <source>
        <dbReference type="SAM" id="Phobius"/>
    </source>
</evidence>
<feature type="transmembrane region" description="Helical" evidence="8">
    <location>
        <begin position="552"/>
        <end position="571"/>
    </location>
</feature>
<feature type="transmembrane region" description="Helical" evidence="8">
    <location>
        <begin position="455"/>
        <end position="482"/>
    </location>
</feature>
<feature type="chain" id="PRO_5040759742" evidence="9">
    <location>
        <begin position="28"/>
        <end position="731"/>
    </location>
</feature>
<feature type="transmembrane region" description="Helical" evidence="8">
    <location>
        <begin position="372"/>
        <end position="393"/>
    </location>
</feature>
<dbReference type="PANTHER" id="PTHR32234:SF3">
    <property type="entry name" value="SUPPRESSION OF COPPER SENSITIVITY PROTEIN"/>
    <property type="match status" value="1"/>
</dbReference>
<dbReference type="EMBL" id="WNKV01000004">
    <property type="protein sequence ID" value="MTW16079.1"/>
    <property type="molecule type" value="Genomic_DNA"/>
</dbReference>
<dbReference type="CDD" id="cd02953">
    <property type="entry name" value="DsbDgamma"/>
    <property type="match status" value="1"/>
</dbReference>
<evidence type="ECO:0000256" key="4">
    <source>
        <dbReference type="ARBA" id="ARBA00022748"/>
    </source>
</evidence>
<dbReference type="PROSITE" id="PS51352">
    <property type="entry name" value="THIOREDOXIN_2"/>
    <property type="match status" value="1"/>
</dbReference>
<keyword evidence="3 8" id="KW-0812">Transmembrane</keyword>
<evidence type="ECO:0000256" key="1">
    <source>
        <dbReference type="ARBA" id="ARBA00004651"/>
    </source>
</evidence>
<keyword evidence="6 8" id="KW-0472">Membrane</keyword>
<evidence type="ECO:0000256" key="9">
    <source>
        <dbReference type="SAM" id="SignalP"/>
    </source>
</evidence>
<feature type="transmembrane region" description="Helical" evidence="8">
    <location>
        <begin position="413"/>
        <end position="434"/>
    </location>
</feature>
<comment type="subcellular location">
    <subcellularLocation>
        <location evidence="1">Cell membrane</location>
        <topology evidence="1">Multi-pass membrane protein</topology>
    </subcellularLocation>
</comment>
<dbReference type="Pfam" id="PF13899">
    <property type="entry name" value="Thioredoxin_7"/>
    <property type="match status" value="1"/>
</dbReference>
<dbReference type="GO" id="GO:0015035">
    <property type="term" value="F:protein-disulfide reductase activity"/>
    <property type="evidence" value="ECO:0007669"/>
    <property type="project" value="TreeGrafter"/>
</dbReference>
<feature type="transmembrane region" description="Helical" evidence="8">
    <location>
        <begin position="488"/>
        <end position="509"/>
    </location>
</feature>
<protein>
    <submittedName>
        <fullName evidence="11">DUF255 domain-containing protein</fullName>
    </submittedName>
</protein>
<evidence type="ECO:0000256" key="7">
    <source>
        <dbReference type="SAM" id="MobiDB-lite"/>
    </source>
</evidence>
<dbReference type="AlphaFoldDB" id="A0A9X4XM47"/>
<feature type="transmembrane region" description="Helical" evidence="8">
    <location>
        <begin position="529"/>
        <end position="546"/>
    </location>
</feature>
<accession>A0A9X4XM47</accession>
<feature type="signal peptide" evidence="9">
    <location>
        <begin position="1"/>
        <end position="27"/>
    </location>
</feature>
<dbReference type="Proteomes" id="UP000438991">
    <property type="component" value="Unassembled WGS sequence"/>
</dbReference>
<dbReference type="InterPro" id="IPR003834">
    <property type="entry name" value="Cyt_c_assmbl_TM_dom"/>
</dbReference>
<keyword evidence="2" id="KW-1003">Cell membrane</keyword>
<keyword evidence="9" id="KW-0732">Signal</keyword>
<dbReference type="InterPro" id="IPR035671">
    <property type="entry name" value="DsbD_gamma"/>
</dbReference>
<feature type="region of interest" description="Disordered" evidence="7">
    <location>
        <begin position="22"/>
        <end position="42"/>
    </location>
</feature>
<dbReference type="GO" id="GO:0045454">
    <property type="term" value="P:cell redox homeostasis"/>
    <property type="evidence" value="ECO:0007669"/>
    <property type="project" value="TreeGrafter"/>
</dbReference>
<sequence>MLTRIVVAAALALAVLAPAGGAGPAGAEPATAPPPADWIGPAAGLGRPEFTARLVAGGTDSSDPSVVWLGLQVRLGPGWHTYWRSAGDAGAPPEFDWSGSANVADVTVEWPAPRRITVADFDSFGYEDEVVFPVRMRRADPQASTRVSLSLALYVCATICTRNDLRLDTVVPPGEAASADAELITAWRRKVPARDAVAGLSIGALSLERDPPRLRAEVRSSPPLVAADAFVDGDDAIAAGRPKFSPGETGVTMVTLPLDGLGGGGPTRPLRLTLVDGARAVEAVLEPTAVAAPTAATASTAAAVSTPVTAPSASAPGAPMSIGGASLVAMLLAALLGGLVLNVMPCVFPVLSLKLLALAGHGAEPHAVRRGLVASALGVVASFLVLAGVLAALKAAGAQIGWGIQFQQPVFLIAMAIVLALFAANLLGLFEVRLPMGLAGVAGRAGGGHGPAAQFANGAVMTLLATPCSAPFVGTAVGFALARGPAEIVAVFAALGLGMAAPQLVLAAVPRLARRLPRPGPWLDKVRPFAAVALLGTAAWLLVVVAEIAGAATALTVAAMLTVALLAAGLWRGRLARVAAASLAAALVGVVVLTGGRLAPAAADAPQAVEWRPFAPEAVQAAVRSGRTVLVDVTASWCITCKVNEALILDSAAIRRRLGTDVVPIKGDWTRPDPVIAAYLGGFGRYGLPFNAVFGPGAPDGIVLPELLTTDAVLAAFDRAATPALAERTDR</sequence>
<dbReference type="Pfam" id="PF02683">
    <property type="entry name" value="DsbD_TM"/>
    <property type="match status" value="1"/>
</dbReference>
<dbReference type="Gene3D" id="3.40.30.10">
    <property type="entry name" value="Glutaredoxin"/>
    <property type="match status" value="1"/>
</dbReference>
<dbReference type="RefSeq" id="WP_155479132.1">
    <property type="nucleotide sequence ID" value="NZ_WNKV01000004.1"/>
</dbReference>
<reference evidence="11 12" key="1">
    <citation type="submission" date="2019-11" db="EMBL/GenBank/DDBJ databases">
        <title>Whole-genome sequence of Rhodoplanes serenus DSM 18633, type strain.</title>
        <authorList>
            <person name="Kyndt J.A."/>
            <person name="Meyer T.E."/>
        </authorList>
    </citation>
    <scope>NUCLEOTIDE SEQUENCE [LARGE SCALE GENOMIC DNA]</scope>
    <source>
        <strain evidence="11 12">DSM 18633</strain>
    </source>
</reference>
<dbReference type="Pfam" id="PF11412">
    <property type="entry name" value="DsbD_N"/>
    <property type="match status" value="1"/>
</dbReference>
<evidence type="ECO:0000256" key="5">
    <source>
        <dbReference type="ARBA" id="ARBA00022989"/>
    </source>
</evidence>
<keyword evidence="5 8" id="KW-1133">Transmembrane helix</keyword>
<dbReference type="GO" id="GO:0005886">
    <property type="term" value="C:plasma membrane"/>
    <property type="evidence" value="ECO:0007669"/>
    <property type="project" value="UniProtKB-SubCell"/>
</dbReference>
<feature type="transmembrane region" description="Helical" evidence="8">
    <location>
        <begin position="327"/>
        <end position="351"/>
    </location>
</feature>
<dbReference type="InterPro" id="IPR013766">
    <property type="entry name" value="Thioredoxin_domain"/>
</dbReference>
<evidence type="ECO:0000313" key="12">
    <source>
        <dbReference type="Proteomes" id="UP000438991"/>
    </source>
</evidence>
<dbReference type="InterPro" id="IPR028250">
    <property type="entry name" value="DsbDN"/>
</dbReference>
<evidence type="ECO:0000259" key="10">
    <source>
        <dbReference type="PROSITE" id="PS51352"/>
    </source>
</evidence>
<evidence type="ECO:0000256" key="2">
    <source>
        <dbReference type="ARBA" id="ARBA00022475"/>
    </source>
</evidence>
<gene>
    <name evidence="11" type="ORF">GJ689_07645</name>
</gene>
<dbReference type="SUPFAM" id="SSF52833">
    <property type="entry name" value="Thioredoxin-like"/>
    <property type="match status" value="1"/>
</dbReference>
<comment type="caution">
    <text evidence="11">The sequence shown here is derived from an EMBL/GenBank/DDBJ whole genome shotgun (WGS) entry which is preliminary data.</text>
</comment>
<dbReference type="PANTHER" id="PTHR32234">
    <property type="entry name" value="THIOL:DISULFIDE INTERCHANGE PROTEIN DSBD"/>
    <property type="match status" value="1"/>
</dbReference>
<evidence type="ECO:0000256" key="6">
    <source>
        <dbReference type="ARBA" id="ARBA00023136"/>
    </source>
</evidence>
<proteinExistence type="predicted"/>
<feature type="domain" description="Thioredoxin" evidence="10">
    <location>
        <begin position="593"/>
        <end position="722"/>
    </location>
</feature>